<dbReference type="OrthoDB" id="6027at2157"/>
<dbReference type="PANTHER" id="PTHR13610:SF11">
    <property type="entry name" value="METHYLTRANSFERASE DOMAIN-CONTAINING PROTEIN"/>
    <property type="match status" value="1"/>
</dbReference>
<protein>
    <submittedName>
        <fullName evidence="5">Conserved archaeal protein</fullName>
    </submittedName>
</protein>
<dbReference type="EMBL" id="CP000493">
    <property type="protein sequence ID" value="ABM81021.1"/>
    <property type="molecule type" value="Genomic_DNA"/>
</dbReference>
<dbReference type="Gene3D" id="3.40.50.150">
    <property type="entry name" value="Vaccinia Virus protein VP39"/>
    <property type="match status" value="1"/>
</dbReference>
<feature type="domain" description="Methyltransferase" evidence="4">
    <location>
        <begin position="39"/>
        <end position="116"/>
    </location>
</feature>
<dbReference type="GeneID" id="4782758"/>
<evidence type="ECO:0000313" key="5">
    <source>
        <dbReference type="EMBL" id="ABM81021.1"/>
    </source>
</evidence>
<keyword evidence="3" id="KW-0949">S-adenosyl-L-methionine</keyword>
<keyword evidence="6" id="KW-1185">Reference proteome</keyword>
<dbReference type="RefSeq" id="WP_011822339.1">
    <property type="nucleotide sequence ID" value="NC_008818.1"/>
</dbReference>
<keyword evidence="2" id="KW-0808">Transferase</keyword>
<dbReference type="Proteomes" id="UP000002593">
    <property type="component" value="Chromosome"/>
</dbReference>
<dbReference type="PANTHER" id="PTHR13610">
    <property type="entry name" value="METHYLTRANSFERASE DOMAIN-CONTAINING PROTEIN"/>
    <property type="match status" value="1"/>
</dbReference>
<proteinExistence type="predicted"/>
<evidence type="ECO:0000259" key="4">
    <source>
        <dbReference type="Pfam" id="PF13649"/>
    </source>
</evidence>
<dbReference type="InterPro" id="IPR041698">
    <property type="entry name" value="Methyltransf_25"/>
</dbReference>
<name>A2BM10_HYPBU</name>
<keyword evidence="1" id="KW-0489">Methyltransferase</keyword>
<reference evidence="5 6" key="1">
    <citation type="journal article" date="2007" name="Archaea">
        <title>The genome of Hyperthermus butylicus: a sulfur-reducing, peptide fermenting, neutrophilic Crenarchaeote growing up to 108 degrees C.</title>
        <authorList>
            <person name="Brugger K."/>
            <person name="Chen L."/>
            <person name="Stark M."/>
            <person name="Zibat A."/>
            <person name="Redder P."/>
            <person name="Ruepp A."/>
            <person name="Awayez M."/>
            <person name="She Q."/>
            <person name="Garrett R.A."/>
            <person name="Klenk H.P."/>
        </authorList>
    </citation>
    <scope>NUCLEOTIDE SEQUENCE [LARGE SCALE GENOMIC DNA]</scope>
    <source>
        <strain evidence="6">DSM 5456 / JCM 9403 / PLM1-5</strain>
    </source>
</reference>
<evidence type="ECO:0000313" key="6">
    <source>
        <dbReference type="Proteomes" id="UP000002593"/>
    </source>
</evidence>
<dbReference type="EnsemblBacteria" id="ABM81021">
    <property type="protein sequence ID" value="ABM81021"/>
    <property type="gene ID" value="Hbut_1187"/>
</dbReference>
<organism evidence="5 6">
    <name type="scientific">Hyperthermus butylicus (strain DSM 5456 / JCM 9403 / PLM1-5)</name>
    <dbReference type="NCBI Taxonomy" id="415426"/>
    <lineage>
        <taxon>Archaea</taxon>
        <taxon>Thermoproteota</taxon>
        <taxon>Thermoprotei</taxon>
        <taxon>Desulfurococcales</taxon>
        <taxon>Pyrodictiaceae</taxon>
        <taxon>Hyperthermus</taxon>
    </lineage>
</organism>
<dbReference type="GO" id="GO:0016279">
    <property type="term" value="F:protein-lysine N-methyltransferase activity"/>
    <property type="evidence" value="ECO:0007669"/>
    <property type="project" value="InterPro"/>
</dbReference>
<dbReference type="eggNOG" id="arCOG01631">
    <property type="taxonomic scope" value="Archaea"/>
</dbReference>
<gene>
    <name evidence="5" type="ordered locus">Hbut_1187</name>
</gene>
<dbReference type="HOGENOM" id="CLU_068443_2_1_2"/>
<dbReference type="GO" id="GO:0032259">
    <property type="term" value="P:methylation"/>
    <property type="evidence" value="ECO:0007669"/>
    <property type="project" value="UniProtKB-KW"/>
</dbReference>
<dbReference type="CDD" id="cd02440">
    <property type="entry name" value="AdoMet_MTases"/>
    <property type="match status" value="1"/>
</dbReference>
<dbReference type="InterPro" id="IPR026170">
    <property type="entry name" value="FAM173A/B"/>
</dbReference>
<dbReference type="InterPro" id="IPR029063">
    <property type="entry name" value="SAM-dependent_MTases_sf"/>
</dbReference>
<evidence type="ECO:0000256" key="2">
    <source>
        <dbReference type="ARBA" id="ARBA00022679"/>
    </source>
</evidence>
<evidence type="ECO:0000256" key="1">
    <source>
        <dbReference type="ARBA" id="ARBA00022603"/>
    </source>
</evidence>
<dbReference type="AlphaFoldDB" id="A2BM10"/>
<accession>A2BM10</accession>
<dbReference type="KEGG" id="hbu:Hbut_1187"/>
<dbReference type="Pfam" id="PF13649">
    <property type="entry name" value="Methyltransf_25"/>
    <property type="match status" value="1"/>
</dbReference>
<evidence type="ECO:0000256" key="3">
    <source>
        <dbReference type="ARBA" id="ARBA00022691"/>
    </source>
</evidence>
<dbReference type="SUPFAM" id="SSF53335">
    <property type="entry name" value="S-adenosyl-L-methionine-dependent methyltransferases"/>
    <property type="match status" value="1"/>
</dbReference>
<dbReference type="STRING" id="415426.Hbut_1187"/>
<sequence>MTLFGFNYDYQPSVPWVPTRNEVIEYLVTVLRPKPGDVVYDIGCGDGRVAVTIASKFPHVRVRCVELRRDLVERARKLAEEQGVRGLVDIVEADFFKVDLRDANIVYMYLLTSVNQKLRPKLEHELRIGTLLVSLDFPIPGWNPVATIELERSWQRVFYIYVRGVSDIGTASEAMEEALRSALRRLDLEAARRKGANIVISLPQISK</sequence>